<name>A0ACC3CWW4_9PEZI</name>
<reference evidence="1" key="1">
    <citation type="submission" date="2024-09" db="EMBL/GenBank/DDBJ databases">
        <title>Black Yeasts Isolated from many extreme environments.</title>
        <authorList>
            <person name="Coleine C."/>
            <person name="Stajich J.E."/>
            <person name="Selbmann L."/>
        </authorList>
    </citation>
    <scope>NUCLEOTIDE SEQUENCE</scope>
    <source>
        <strain evidence="1">CCFEE 5737</strain>
    </source>
</reference>
<accession>A0ACC3CWW4</accession>
<evidence type="ECO:0000313" key="1">
    <source>
        <dbReference type="EMBL" id="KAK3046823.1"/>
    </source>
</evidence>
<organism evidence="1 2">
    <name type="scientific">Coniosporium uncinatum</name>
    <dbReference type="NCBI Taxonomy" id="93489"/>
    <lineage>
        <taxon>Eukaryota</taxon>
        <taxon>Fungi</taxon>
        <taxon>Dikarya</taxon>
        <taxon>Ascomycota</taxon>
        <taxon>Pezizomycotina</taxon>
        <taxon>Dothideomycetes</taxon>
        <taxon>Dothideomycetes incertae sedis</taxon>
        <taxon>Coniosporium</taxon>
    </lineage>
</organism>
<gene>
    <name evidence="1" type="ORF">LTS18_013279</name>
</gene>
<dbReference type="Proteomes" id="UP001186974">
    <property type="component" value="Unassembled WGS sequence"/>
</dbReference>
<keyword evidence="2" id="KW-1185">Reference proteome</keyword>
<dbReference type="EMBL" id="JAWDJW010010418">
    <property type="protein sequence ID" value="KAK3046823.1"/>
    <property type="molecule type" value="Genomic_DNA"/>
</dbReference>
<protein>
    <submittedName>
        <fullName evidence="1">Uncharacterized protein</fullName>
    </submittedName>
</protein>
<comment type="caution">
    <text evidence="1">The sequence shown here is derived from an EMBL/GenBank/DDBJ whole genome shotgun (WGS) entry which is preliminary data.</text>
</comment>
<evidence type="ECO:0000313" key="2">
    <source>
        <dbReference type="Proteomes" id="UP001186974"/>
    </source>
</evidence>
<sequence>MHSQRTDLSIDAQPDDLESDRLRKDIMRTLSPIKSSEELNSPMSVNLESPREQAPTRQNRDSSILPSEYDSYWKEEDKVPEAVPEEDAHGSAVPEHILEPDSEAREAPESAAATASNTLASEQRSQSTSEDRPNLLGNRFSWEQAPQAESFELPTHEASLPEPAATVESPVLSEPISRDAPMTKLSTQPTSNTHRGSVDSTAGPTHNSVGGLHIVNDFYAPAPVDYPQRLSAESPVVAASASPISPLQANAADSNSLKEVPPEPDSRAAAPAAPAKDKASVPPFRQILAMKSPQERIQSYNDARQQFANMNTGLSDWLSKTIAQNPEHASLASGRPPTVATTGVGGPRAHKTSPSFSRFNKPFPQTSSPSTTAKPQEQGPALQVPSRADDTTTSPSNSVGRSQGQKIGKDLLQTATVFGGKASSGAKGLLAKGRNKLRGSAGDKVD</sequence>
<proteinExistence type="predicted"/>